<sequence>MNTDHPRSTTVTIRGLLRRLPTTVRGHVVAVLGELVGTISFLLFAFAGTQVAKISSSVNMGTMIVTMGLSEKPGRIPLPKPCVRVLHGGQCVGVLPH</sequence>
<organism evidence="2 3">
    <name type="scientific">Lepraria finkii</name>
    <dbReference type="NCBI Taxonomy" id="1340010"/>
    <lineage>
        <taxon>Eukaryota</taxon>
        <taxon>Fungi</taxon>
        <taxon>Dikarya</taxon>
        <taxon>Ascomycota</taxon>
        <taxon>Pezizomycotina</taxon>
        <taxon>Lecanoromycetes</taxon>
        <taxon>OSLEUM clade</taxon>
        <taxon>Lecanoromycetidae</taxon>
        <taxon>Lecanorales</taxon>
        <taxon>Lecanorineae</taxon>
        <taxon>Stereocaulaceae</taxon>
        <taxon>Lepraria</taxon>
    </lineage>
</organism>
<keyword evidence="3" id="KW-1185">Reference proteome</keyword>
<gene>
    <name evidence="2" type="ORF">ABVK25_001116</name>
</gene>
<reference evidence="2 3" key="1">
    <citation type="submission" date="2024-09" db="EMBL/GenBank/DDBJ databases">
        <title>Rethinking Asexuality: The Enigmatic Case of Functional Sexual Genes in Lepraria (Stereocaulaceae).</title>
        <authorList>
            <person name="Doellman M."/>
            <person name="Sun Y."/>
            <person name="Barcenas-Pena A."/>
            <person name="Lumbsch H.T."/>
            <person name="Grewe F."/>
        </authorList>
    </citation>
    <scope>NUCLEOTIDE SEQUENCE [LARGE SCALE GENOMIC DNA]</scope>
    <source>
        <strain evidence="2 3">Grewe 0041</strain>
    </source>
</reference>
<dbReference type="EMBL" id="JBHFEH010000002">
    <property type="protein sequence ID" value="KAL2058388.1"/>
    <property type="molecule type" value="Genomic_DNA"/>
</dbReference>
<keyword evidence="1" id="KW-0472">Membrane</keyword>
<dbReference type="Proteomes" id="UP001590951">
    <property type="component" value="Unassembled WGS sequence"/>
</dbReference>
<evidence type="ECO:0000313" key="2">
    <source>
        <dbReference type="EMBL" id="KAL2058388.1"/>
    </source>
</evidence>
<keyword evidence="1" id="KW-0812">Transmembrane</keyword>
<accession>A0ABR4BQH2</accession>
<comment type="caution">
    <text evidence="2">The sequence shown here is derived from an EMBL/GenBank/DDBJ whole genome shotgun (WGS) entry which is preliminary data.</text>
</comment>
<evidence type="ECO:0000256" key="1">
    <source>
        <dbReference type="SAM" id="Phobius"/>
    </source>
</evidence>
<name>A0ABR4BQH2_9LECA</name>
<evidence type="ECO:0000313" key="3">
    <source>
        <dbReference type="Proteomes" id="UP001590951"/>
    </source>
</evidence>
<keyword evidence="1" id="KW-1133">Transmembrane helix</keyword>
<proteinExistence type="predicted"/>
<feature type="transmembrane region" description="Helical" evidence="1">
    <location>
        <begin position="26"/>
        <end position="47"/>
    </location>
</feature>
<protein>
    <submittedName>
        <fullName evidence="2">Uncharacterized protein</fullName>
    </submittedName>
</protein>